<evidence type="ECO:0008006" key="4">
    <source>
        <dbReference type="Google" id="ProtNLM"/>
    </source>
</evidence>
<dbReference type="AlphaFoldDB" id="A0A1Y2D1B6"/>
<accession>A0A1Y2D1B6</accession>
<dbReference type="OrthoDB" id="2162699at2759"/>
<feature type="compositionally biased region" description="Gly residues" evidence="1">
    <location>
        <begin position="447"/>
        <end position="459"/>
    </location>
</feature>
<name>A0A1Y2D1B6_9FUNG</name>
<organism evidence="2 3">
    <name type="scientific">Rhizoclosmatium globosum</name>
    <dbReference type="NCBI Taxonomy" id="329046"/>
    <lineage>
        <taxon>Eukaryota</taxon>
        <taxon>Fungi</taxon>
        <taxon>Fungi incertae sedis</taxon>
        <taxon>Chytridiomycota</taxon>
        <taxon>Chytridiomycota incertae sedis</taxon>
        <taxon>Chytridiomycetes</taxon>
        <taxon>Chytridiales</taxon>
        <taxon>Chytriomycetaceae</taxon>
        <taxon>Rhizoclosmatium</taxon>
    </lineage>
</organism>
<feature type="compositionally biased region" description="Low complexity" evidence="1">
    <location>
        <begin position="360"/>
        <end position="434"/>
    </location>
</feature>
<feature type="compositionally biased region" description="Basic and acidic residues" evidence="1">
    <location>
        <begin position="133"/>
        <end position="156"/>
    </location>
</feature>
<feature type="compositionally biased region" description="Low complexity" evidence="1">
    <location>
        <begin position="48"/>
        <end position="63"/>
    </location>
</feature>
<sequence>MTDPPAVPATRQRNAFDDDDWESSAPALLPQAPANSSAQPTSELSANATPFTFETSTATTFNFAPPPKFKIMKREQQQQHQQQNSPQIGKRLDSNVSATSKASADSSSTPPTQHISHQLEHSSASSRTSSPAVKDKDADAEGLEKKAQAKDEQYREARRRIMGIEKDDDEDDDAGGKDAGVNEITKGVANTRLLSDVAILDNPVLERMQDPEYSRRPVTPPDYRRGPGYNGYEYGGGMQPGRMPSGPPLIPGAGAAVWGPGIGGAPVVPPMIQPPLNPAMQNNPNLYTFAQLQIQYQQQQLLAQQQQQQQQGAGVYANQPQQSYQRPTYPNATPRYHSQQQQVSPTHGGYPQQAPSFQGSKRYSSQRSGSSISTTSSVGSDYQQYQQQPGYPYQQQQQQLYNPSQQYNPSSYQYQQQQPYYGQYQQQHQNSQSPTSVDLSANAFPPLGGGNTAASGGSGKSTPTKMPSKQPKQNGGKPSNAEFRGTTSQK</sequence>
<comment type="caution">
    <text evidence="2">The sequence shown here is derived from an EMBL/GenBank/DDBJ whole genome shotgun (WGS) entry which is preliminary data.</text>
</comment>
<proteinExistence type="predicted"/>
<evidence type="ECO:0000256" key="1">
    <source>
        <dbReference type="SAM" id="MobiDB-lite"/>
    </source>
</evidence>
<protein>
    <recommendedName>
        <fullName evidence="4">SUZ domain-containing protein</fullName>
    </recommendedName>
</protein>
<reference evidence="2 3" key="1">
    <citation type="submission" date="2016-07" db="EMBL/GenBank/DDBJ databases">
        <title>Pervasive Adenine N6-methylation of Active Genes in Fungi.</title>
        <authorList>
            <consortium name="DOE Joint Genome Institute"/>
            <person name="Mondo S.J."/>
            <person name="Dannebaum R.O."/>
            <person name="Kuo R.C."/>
            <person name="Labutti K."/>
            <person name="Haridas S."/>
            <person name="Kuo A."/>
            <person name="Salamov A."/>
            <person name="Ahrendt S.R."/>
            <person name="Lipzen A."/>
            <person name="Sullivan W."/>
            <person name="Andreopoulos W.B."/>
            <person name="Clum A."/>
            <person name="Lindquist E."/>
            <person name="Daum C."/>
            <person name="Ramamoorthy G.K."/>
            <person name="Gryganskyi A."/>
            <person name="Culley D."/>
            <person name="Magnuson J.K."/>
            <person name="James T.Y."/>
            <person name="O'Malley M.A."/>
            <person name="Stajich J.E."/>
            <person name="Spatafora J.W."/>
            <person name="Visel A."/>
            <person name="Grigoriev I.V."/>
        </authorList>
    </citation>
    <scope>NUCLEOTIDE SEQUENCE [LARGE SCALE GENOMIC DNA]</scope>
    <source>
        <strain evidence="2 3">JEL800</strain>
    </source>
</reference>
<keyword evidence="3" id="KW-1185">Reference proteome</keyword>
<gene>
    <name evidence="2" type="ORF">BCR33DRAFT_845200</name>
</gene>
<dbReference type="Proteomes" id="UP000193642">
    <property type="component" value="Unassembled WGS sequence"/>
</dbReference>
<feature type="region of interest" description="Disordered" evidence="1">
    <location>
        <begin position="313"/>
        <end position="490"/>
    </location>
</feature>
<feature type="region of interest" description="Disordered" evidence="1">
    <location>
        <begin position="1"/>
        <end position="181"/>
    </location>
</feature>
<evidence type="ECO:0000313" key="2">
    <source>
        <dbReference type="EMBL" id="ORY52926.1"/>
    </source>
</evidence>
<feature type="compositionally biased region" description="Low complexity" evidence="1">
    <location>
        <begin position="23"/>
        <end position="38"/>
    </location>
</feature>
<evidence type="ECO:0000313" key="3">
    <source>
        <dbReference type="Proteomes" id="UP000193642"/>
    </source>
</evidence>
<feature type="compositionally biased region" description="Low complexity" evidence="1">
    <location>
        <begin position="97"/>
        <end position="112"/>
    </location>
</feature>
<dbReference type="EMBL" id="MCGO01000002">
    <property type="protein sequence ID" value="ORY52926.1"/>
    <property type="molecule type" value="Genomic_DNA"/>
</dbReference>
<feature type="compositionally biased region" description="Polar residues" evidence="1">
    <location>
        <begin position="318"/>
        <end position="345"/>
    </location>
</feature>